<proteinExistence type="predicted"/>
<evidence type="ECO:0000313" key="2">
    <source>
        <dbReference type="EMBL" id="CAA9216277.1"/>
    </source>
</evidence>
<accession>A0A6J4H846</accession>
<organism evidence="2">
    <name type="scientific">uncultured Craurococcus sp</name>
    <dbReference type="NCBI Taxonomy" id="1135998"/>
    <lineage>
        <taxon>Bacteria</taxon>
        <taxon>Pseudomonadati</taxon>
        <taxon>Pseudomonadota</taxon>
        <taxon>Alphaproteobacteria</taxon>
        <taxon>Acetobacterales</taxon>
        <taxon>Acetobacteraceae</taxon>
        <taxon>Craurococcus</taxon>
        <taxon>environmental samples</taxon>
    </lineage>
</organism>
<gene>
    <name evidence="2" type="ORF">AVDCRST_MAG27-200</name>
</gene>
<dbReference type="EMBL" id="CADCTD010000003">
    <property type="protein sequence ID" value="CAA9216277.1"/>
    <property type="molecule type" value="Genomic_DNA"/>
</dbReference>
<name>A0A6J4H846_9PROT</name>
<feature type="chain" id="PRO_5026833759" evidence="1">
    <location>
        <begin position="29"/>
        <end position="165"/>
    </location>
</feature>
<dbReference type="AlphaFoldDB" id="A0A6J4H846"/>
<sequence>MRHRPARTVALALTALALALALARPAAAETFLTCRFPNGGQLRVVVEERGFAIELPGQTAWMESEGMGARRDPLVAGFGTPLPGEGWRGVPAHDRFTLSLSRMTGEARLLFSRRPDAARVEACRAEAAPALAGPGDQPPTPPAPCDLPVAAGSIAGTCEVQRPKF</sequence>
<keyword evidence="1" id="KW-0732">Signal</keyword>
<evidence type="ECO:0000256" key="1">
    <source>
        <dbReference type="SAM" id="SignalP"/>
    </source>
</evidence>
<protein>
    <submittedName>
        <fullName evidence="2">Uncharacterized protein</fullName>
    </submittedName>
</protein>
<reference evidence="2" key="1">
    <citation type="submission" date="2020-02" db="EMBL/GenBank/DDBJ databases">
        <authorList>
            <person name="Meier V. D."/>
        </authorList>
    </citation>
    <scope>NUCLEOTIDE SEQUENCE</scope>
    <source>
        <strain evidence="2">AVDCRST_MAG27</strain>
    </source>
</reference>
<feature type="signal peptide" evidence="1">
    <location>
        <begin position="1"/>
        <end position="28"/>
    </location>
</feature>